<dbReference type="Proteomes" id="UP000234865">
    <property type="component" value="Unassembled WGS sequence"/>
</dbReference>
<comment type="caution">
    <text evidence="1">The sequence shown here is derived from an EMBL/GenBank/DDBJ whole genome shotgun (WGS) entry which is preliminary data.</text>
</comment>
<organism evidence="1 2">
    <name type="scientific">Lactococcus lactis subsp. lactis</name>
    <name type="common">Streptococcus lactis</name>
    <dbReference type="NCBI Taxonomy" id="1360"/>
    <lineage>
        <taxon>Bacteria</taxon>
        <taxon>Bacillati</taxon>
        <taxon>Bacillota</taxon>
        <taxon>Bacilli</taxon>
        <taxon>Lactobacillales</taxon>
        <taxon>Streptococcaceae</taxon>
        <taxon>Lactococcus</taxon>
    </lineage>
</organism>
<sequence length="34" mass="3986">MSQTVLAQLMNVLALTNKKIPDWDYILNYMKISE</sequence>
<proteinExistence type="predicted"/>
<reference evidence="2" key="1">
    <citation type="submission" date="2016-08" db="EMBL/GenBank/DDBJ databases">
        <title>Comparative genomics of Lactococcus lactis strain WFLU12 isolated from the gastrointestinal tract of wild olive flounder (Paralichythys olivaceus).</title>
        <authorList>
            <person name="Nguyen T.L."/>
            <person name="Kim D.-H."/>
        </authorList>
    </citation>
    <scope>NUCLEOTIDE SEQUENCE [LARGE SCALE GENOMIC DNA]</scope>
    <source>
        <strain evidence="2">WFLU12</strain>
    </source>
</reference>
<protein>
    <submittedName>
        <fullName evidence="1">Uncharacterized protein</fullName>
    </submittedName>
</protein>
<evidence type="ECO:0000313" key="1">
    <source>
        <dbReference type="EMBL" id="PUA16134.1"/>
    </source>
</evidence>
<gene>
    <name evidence="1" type="ORF">CYU10_000342</name>
</gene>
<evidence type="ECO:0000313" key="2">
    <source>
        <dbReference type="Proteomes" id="UP000234865"/>
    </source>
</evidence>
<dbReference type="EMBL" id="PKRZ01000001">
    <property type="protein sequence ID" value="PUA16134.1"/>
    <property type="molecule type" value="Genomic_DNA"/>
</dbReference>
<accession>A0A2R7Y015</accession>
<dbReference type="AlphaFoldDB" id="A0A2R7Y015"/>
<name>A0A2R7Y015_LACLL</name>